<proteinExistence type="inferred from homology"/>
<evidence type="ECO:0000256" key="1">
    <source>
        <dbReference type="ARBA" id="ARBA00010333"/>
    </source>
</evidence>
<dbReference type="SUPFAM" id="SSF53850">
    <property type="entry name" value="Periplasmic binding protein-like II"/>
    <property type="match status" value="1"/>
</dbReference>
<evidence type="ECO:0000313" key="5">
    <source>
        <dbReference type="Proteomes" id="UP001201273"/>
    </source>
</evidence>
<keyword evidence="5" id="KW-1185">Reference proteome</keyword>
<organism evidence="4 5">
    <name type="scientific">Motilimonas cestriensis</name>
    <dbReference type="NCBI Taxonomy" id="2742685"/>
    <lineage>
        <taxon>Bacteria</taxon>
        <taxon>Pseudomonadati</taxon>
        <taxon>Pseudomonadota</taxon>
        <taxon>Gammaproteobacteria</taxon>
        <taxon>Alteromonadales</taxon>
        <taxon>Alteromonadales genera incertae sedis</taxon>
        <taxon>Motilimonas</taxon>
    </lineage>
</organism>
<reference evidence="4 5" key="1">
    <citation type="journal article" date="2022" name="Environ. Microbiol. Rep.">
        <title>Eco-phylogenetic analyses reveal divergent evolution of vitamin B12 metabolism in the marine bacterial family 'Psychromonadaceae'.</title>
        <authorList>
            <person name="Jin X."/>
            <person name="Yang Y."/>
            <person name="Cao H."/>
            <person name="Gao B."/>
            <person name="Zhao Z."/>
        </authorList>
    </citation>
    <scope>NUCLEOTIDE SEQUENCE [LARGE SCALE GENOMIC DNA]</scope>
    <source>
        <strain evidence="4 5">MKS20</strain>
    </source>
</reference>
<dbReference type="PANTHER" id="PTHR35936:SF35">
    <property type="entry name" value="L-CYSTINE-BINDING PROTEIN TCYJ"/>
    <property type="match status" value="1"/>
</dbReference>
<evidence type="ECO:0000313" key="4">
    <source>
        <dbReference type="EMBL" id="MCE2593695.1"/>
    </source>
</evidence>
<feature type="domain" description="Solute-binding protein family 3/N-terminal" evidence="3">
    <location>
        <begin position="32"/>
        <end position="262"/>
    </location>
</feature>
<dbReference type="Pfam" id="PF00497">
    <property type="entry name" value="SBP_bac_3"/>
    <property type="match status" value="1"/>
</dbReference>
<sequence length="265" mass="30277">MPPQKKSIRTIFIALLGLVLPYIAFAAPAEKPLRIVTLQDFKPFIWCKEHHAKGIDIEIVSELFRRVEYPFTIECIPWKRALIYLRRGNADALFSAYKTLEREAFATYLAYPLHTSAFSIFTHQSNTNNYNQISDLYGKRIGISSGYSVNPEFDQAKAEQRFVISETKSTESGIRMLLMDRIDFYINGKIVVLNKAKEMGVADQLVGMSKPMHEPKPAYLIISKAAKIPNKERLINKLNQALEQMWQDGTIQTIIDSYTQPNQAP</sequence>
<dbReference type="Proteomes" id="UP001201273">
    <property type="component" value="Unassembled WGS sequence"/>
</dbReference>
<evidence type="ECO:0000259" key="3">
    <source>
        <dbReference type="SMART" id="SM00062"/>
    </source>
</evidence>
<dbReference type="RefSeq" id="WP_233051287.1">
    <property type="nucleotide sequence ID" value="NZ_JAIMJA010000002.1"/>
</dbReference>
<name>A0ABS8W5A9_9GAMM</name>
<dbReference type="SMART" id="SM00062">
    <property type="entry name" value="PBPb"/>
    <property type="match status" value="1"/>
</dbReference>
<comment type="caution">
    <text evidence="4">The sequence shown here is derived from an EMBL/GenBank/DDBJ whole genome shotgun (WGS) entry which is preliminary data.</text>
</comment>
<keyword evidence="2" id="KW-0732">Signal</keyword>
<protein>
    <submittedName>
        <fullName evidence="4">Transporter substrate-binding domain-containing protein</fullName>
    </submittedName>
</protein>
<dbReference type="InterPro" id="IPR001638">
    <property type="entry name" value="Solute-binding_3/MltF_N"/>
</dbReference>
<gene>
    <name evidence="4" type="ORF">K6Y31_02560</name>
</gene>
<evidence type="ECO:0000256" key="2">
    <source>
        <dbReference type="ARBA" id="ARBA00022729"/>
    </source>
</evidence>
<accession>A0ABS8W5A9</accession>
<dbReference type="Gene3D" id="3.40.190.10">
    <property type="entry name" value="Periplasmic binding protein-like II"/>
    <property type="match status" value="2"/>
</dbReference>
<comment type="similarity">
    <text evidence="1">Belongs to the bacterial solute-binding protein 3 family.</text>
</comment>
<dbReference type="PANTHER" id="PTHR35936">
    <property type="entry name" value="MEMBRANE-BOUND LYTIC MUREIN TRANSGLYCOSYLASE F"/>
    <property type="match status" value="1"/>
</dbReference>
<dbReference type="EMBL" id="JAIMJA010000002">
    <property type="protein sequence ID" value="MCE2593695.1"/>
    <property type="molecule type" value="Genomic_DNA"/>
</dbReference>